<dbReference type="Proteomes" id="UP000476332">
    <property type="component" value="Unassembled WGS sequence"/>
</dbReference>
<dbReference type="EMBL" id="JAAAMJ010000001">
    <property type="protein sequence ID" value="NDV85872.1"/>
    <property type="molecule type" value="Genomic_DNA"/>
</dbReference>
<reference evidence="1 2" key="1">
    <citation type="submission" date="2020-01" db="EMBL/GenBank/DDBJ databases">
        <title>Genomes of bacteria type strains.</title>
        <authorList>
            <person name="Chen J."/>
            <person name="Zhu S."/>
            <person name="Chen J."/>
        </authorList>
    </citation>
    <scope>NUCLEOTIDE SEQUENCE [LARGE SCALE GENOMIC DNA]</scope>
    <source>
        <strain evidence="1 2">KCTC 52919</strain>
    </source>
</reference>
<organism evidence="1 2">
    <name type="scientific">Aurantimonas aggregata</name>
    <dbReference type="NCBI Taxonomy" id="2047720"/>
    <lineage>
        <taxon>Bacteria</taxon>
        <taxon>Pseudomonadati</taxon>
        <taxon>Pseudomonadota</taxon>
        <taxon>Alphaproteobacteria</taxon>
        <taxon>Hyphomicrobiales</taxon>
        <taxon>Aurantimonadaceae</taxon>
        <taxon>Aurantimonas</taxon>
    </lineage>
</organism>
<sequence length="149" mass="15790">MNFAATVVGAGIAGAALIFYIESTHAVVAEIGTEESKVDRIRTAGIGPAAPSDQRSSAIRLIDLRSGANCKMARPDALPSYYTPAPLGPDCVSSPELRQVSQWRSGDDGALEMADTDGRMVLRFMPGDGVLFESIYPIDTMMTIVPARG</sequence>
<dbReference type="RefSeq" id="WP_163042561.1">
    <property type="nucleotide sequence ID" value="NZ_JAAAMJ010000001.1"/>
</dbReference>
<accession>A0A6L9ME68</accession>
<protein>
    <submittedName>
        <fullName evidence="1">Uncharacterized protein</fullName>
    </submittedName>
</protein>
<keyword evidence="2" id="KW-1185">Reference proteome</keyword>
<comment type="caution">
    <text evidence="1">The sequence shown here is derived from an EMBL/GenBank/DDBJ whole genome shotgun (WGS) entry which is preliminary data.</text>
</comment>
<dbReference type="AlphaFoldDB" id="A0A6L9ME68"/>
<evidence type="ECO:0000313" key="2">
    <source>
        <dbReference type="Proteomes" id="UP000476332"/>
    </source>
</evidence>
<gene>
    <name evidence="1" type="ORF">GTW51_04055</name>
</gene>
<evidence type="ECO:0000313" key="1">
    <source>
        <dbReference type="EMBL" id="NDV85872.1"/>
    </source>
</evidence>
<name>A0A6L9ME68_9HYPH</name>
<proteinExistence type="predicted"/>